<dbReference type="Proteomes" id="UP000219338">
    <property type="component" value="Unassembled WGS sequence"/>
</dbReference>
<gene>
    <name evidence="2" type="ORF">ARMOST_21682</name>
</gene>
<keyword evidence="1" id="KW-0472">Membrane</keyword>
<keyword evidence="1" id="KW-0812">Transmembrane</keyword>
<evidence type="ECO:0000256" key="1">
    <source>
        <dbReference type="SAM" id="Phobius"/>
    </source>
</evidence>
<keyword evidence="1" id="KW-1133">Transmembrane helix</keyword>
<dbReference type="AlphaFoldDB" id="A0A284SAR0"/>
<feature type="transmembrane region" description="Helical" evidence="1">
    <location>
        <begin position="6"/>
        <end position="25"/>
    </location>
</feature>
<evidence type="ECO:0000313" key="3">
    <source>
        <dbReference type="Proteomes" id="UP000219338"/>
    </source>
</evidence>
<keyword evidence="3" id="KW-1185">Reference proteome</keyword>
<dbReference type="EMBL" id="FUEG01000053">
    <property type="protein sequence ID" value="SJL18110.1"/>
    <property type="molecule type" value="Genomic_DNA"/>
</dbReference>
<protein>
    <submittedName>
        <fullName evidence="2">Uncharacterized protein</fullName>
    </submittedName>
</protein>
<accession>A0A284SAR0</accession>
<name>A0A284SAR0_ARMOS</name>
<sequence length="28" mass="2937">MTSVSIGKFLISLTGFILGPLNVVIQGM</sequence>
<organism evidence="2 3">
    <name type="scientific">Armillaria ostoyae</name>
    <name type="common">Armillaria root rot fungus</name>
    <dbReference type="NCBI Taxonomy" id="47428"/>
    <lineage>
        <taxon>Eukaryota</taxon>
        <taxon>Fungi</taxon>
        <taxon>Dikarya</taxon>
        <taxon>Basidiomycota</taxon>
        <taxon>Agaricomycotina</taxon>
        <taxon>Agaricomycetes</taxon>
        <taxon>Agaricomycetidae</taxon>
        <taxon>Agaricales</taxon>
        <taxon>Marasmiineae</taxon>
        <taxon>Physalacriaceae</taxon>
        <taxon>Armillaria</taxon>
    </lineage>
</organism>
<evidence type="ECO:0000313" key="2">
    <source>
        <dbReference type="EMBL" id="SJL18110.1"/>
    </source>
</evidence>
<reference evidence="3" key="1">
    <citation type="journal article" date="2017" name="Nat. Ecol. Evol.">
        <title>Genome expansion and lineage-specific genetic innovations in the forest pathogenic fungi Armillaria.</title>
        <authorList>
            <person name="Sipos G."/>
            <person name="Prasanna A.N."/>
            <person name="Walter M.C."/>
            <person name="O'Connor E."/>
            <person name="Balint B."/>
            <person name="Krizsan K."/>
            <person name="Kiss B."/>
            <person name="Hess J."/>
            <person name="Varga T."/>
            <person name="Slot J."/>
            <person name="Riley R."/>
            <person name="Boka B."/>
            <person name="Rigling D."/>
            <person name="Barry K."/>
            <person name="Lee J."/>
            <person name="Mihaltcheva S."/>
            <person name="LaButti K."/>
            <person name="Lipzen A."/>
            <person name="Waldron R."/>
            <person name="Moloney N.M."/>
            <person name="Sperisen C."/>
            <person name="Kredics L."/>
            <person name="Vagvoelgyi C."/>
            <person name="Patrignani A."/>
            <person name="Fitzpatrick D."/>
            <person name="Nagy I."/>
            <person name="Doyle S."/>
            <person name="Anderson J.B."/>
            <person name="Grigoriev I.V."/>
            <person name="Gueldener U."/>
            <person name="Muensterkoetter M."/>
            <person name="Nagy L.G."/>
        </authorList>
    </citation>
    <scope>NUCLEOTIDE SEQUENCE [LARGE SCALE GENOMIC DNA]</scope>
    <source>
        <strain evidence="3">C18/9</strain>
    </source>
</reference>
<proteinExistence type="predicted"/>